<gene>
    <name evidence="1" type="ORF">LAL4801_06192</name>
</gene>
<sequence>MFDSNPEFVELIERLQKDFEAERAKKADEVFGLLGAFGFTEDRLQQIGSFAGLARKGIEIEVEREGSEIVVRLSLIHLDETVHRSWQIRSTDEPRDLSDEVLDEVWVQMKPRWREIDKLLEAAIGIVTMHAIAETRSLLN</sequence>
<name>A0A0M6YDZ3_9HYPH</name>
<accession>A0A0M6YDZ3</accession>
<keyword evidence="2" id="KW-1185">Reference proteome</keyword>
<dbReference type="EMBL" id="CXST01000018">
    <property type="protein sequence ID" value="CTQ47723.1"/>
    <property type="molecule type" value="Genomic_DNA"/>
</dbReference>
<evidence type="ECO:0000313" key="2">
    <source>
        <dbReference type="Proteomes" id="UP000048926"/>
    </source>
</evidence>
<protein>
    <submittedName>
        <fullName evidence="1">Uncharacterized protein</fullName>
    </submittedName>
</protein>
<dbReference type="Proteomes" id="UP000048926">
    <property type="component" value="Unassembled WGS sequence"/>
</dbReference>
<dbReference type="AlphaFoldDB" id="A0A0M6YDZ3"/>
<proteinExistence type="predicted"/>
<reference evidence="2" key="1">
    <citation type="submission" date="2015-07" db="EMBL/GenBank/DDBJ databases">
        <authorList>
            <person name="Rodrigo-Torres Lidia"/>
            <person name="Arahal R.David."/>
        </authorList>
    </citation>
    <scope>NUCLEOTIDE SEQUENCE [LARGE SCALE GENOMIC DNA]</scope>
    <source>
        <strain evidence="2">CECT 4801</strain>
    </source>
</reference>
<dbReference type="RefSeq" id="WP_145904095.1">
    <property type="nucleotide sequence ID" value="NZ_CXST01000018.1"/>
</dbReference>
<organism evidence="1 2">
    <name type="scientific">Roseibium aggregatum</name>
    <dbReference type="NCBI Taxonomy" id="187304"/>
    <lineage>
        <taxon>Bacteria</taxon>
        <taxon>Pseudomonadati</taxon>
        <taxon>Pseudomonadota</taxon>
        <taxon>Alphaproteobacteria</taxon>
        <taxon>Hyphomicrobiales</taxon>
        <taxon>Stappiaceae</taxon>
        <taxon>Roseibium</taxon>
    </lineage>
</organism>
<evidence type="ECO:0000313" key="1">
    <source>
        <dbReference type="EMBL" id="CTQ47723.1"/>
    </source>
</evidence>